<dbReference type="NCBIfam" id="TIGR03426">
    <property type="entry name" value="shape_MreD"/>
    <property type="match status" value="1"/>
</dbReference>
<evidence type="ECO:0000256" key="6">
    <source>
        <dbReference type="ARBA" id="ARBA00023136"/>
    </source>
</evidence>
<comment type="caution">
    <text evidence="8">The sequence shown here is derived from an EMBL/GenBank/DDBJ whole genome shotgun (WGS) entry which is preliminary data.</text>
</comment>
<keyword evidence="5 7" id="KW-1133">Transmembrane helix</keyword>
<keyword evidence="6 7" id="KW-0472">Membrane</keyword>
<dbReference type="Pfam" id="PF04093">
    <property type="entry name" value="MreD"/>
    <property type="match status" value="1"/>
</dbReference>
<protein>
    <recommendedName>
        <fullName evidence="9">Rod shape-determining protein MreD</fullName>
    </recommendedName>
</protein>
<keyword evidence="4" id="KW-0133">Cell shape</keyword>
<keyword evidence="3 7" id="KW-0812">Transmembrane</keyword>
<dbReference type="InterPro" id="IPR007227">
    <property type="entry name" value="Cell_shape_determining_MreD"/>
</dbReference>
<organism evidence="8">
    <name type="scientific">bioreactor metagenome</name>
    <dbReference type="NCBI Taxonomy" id="1076179"/>
    <lineage>
        <taxon>unclassified sequences</taxon>
        <taxon>metagenomes</taxon>
        <taxon>ecological metagenomes</taxon>
    </lineage>
</organism>
<feature type="transmembrane region" description="Helical" evidence="7">
    <location>
        <begin position="28"/>
        <end position="46"/>
    </location>
</feature>
<dbReference type="AlphaFoldDB" id="A0A644T8X8"/>
<reference evidence="8" key="1">
    <citation type="submission" date="2019-08" db="EMBL/GenBank/DDBJ databases">
        <authorList>
            <person name="Kucharzyk K."/>
            <person name="Murdoch R.W."/>
            <person name="Higgins S."/>
            <person name="Loffler F."/>
        </authorList>
    </citation>
    <scope>NUCLEOTIDE SEQUENCE</scope>
</reference>
<evidence type="ECO:0000256" key="3">
    <source>
        <dbReference type="ARBA" id="ARBA00022692"/>
    </source>
</evidence>
<feature type="transmembrane region" description="Helical" evidence="7">
    <location>
        <begin position="126"/>
        <end position="148"/>
    </location>
</feature>
<accession>A0A644T8X8</accession>
<dbReference type="InterPro" id="IPR017225">
    <property type="entry name" value="Cell_shape_determin_MreD_prd"/>
</dbReference>
<evidence type="ECO:0000256" key="7">
    <source>
        <dbReference type="SAM" id="Phobius"/>
    </source>
</evidence>
<sequence>MRLVVWTLIIVCTTVIQATIIPLLSIKGVSPDLLLIVVVSASLLYGKDHGVGIGFFAGLVQDLASGNIFGVNTLSKLSIGYLFGLAERKVFKEHILLPVLAVAVATVMSGLFAILLLMLLGCKIDFVSALINRVFSAVFYNMLFSIPIHKAIYHLNKRLNKA</sequence>
<name>A0A644T8X8_9ZZZZ</name>
<comment type="subcellular location">
    <subcellularLocation>
        <location evidence="1">Cell membrane</location>
        <topology evidence="1">Multi-pass membrane protein</topology>
    </subcellularLocation>
</comment>
<evidence type="ECO:0000256" key="1">
    <source>
        <dbReference type="ARBA" id="ARBA00004651"/>
    </source>
</evidence>
<proteinExistence type="predicted"/>
<evidence type="ECO:0008006" key="9">
    <source>
        <dbReference type="Google" id="ProtNLM"/>
    </source>
</evidence>
<evidence type="ECO:0000256" key="2">
    <source>
        <dbReference type="ARBA" id="ARBA00022475"/>
    </source>
</evidence>
<feature type="transmembrane region" description="Helical" evidence="7">
    <location>
        <begin position="95"/>
        <end position="120"/>
    </location>
</feature>
<gene>
    <name evidence="8" type="ORF">SDC9_09032</name>
</gene>
<keyword evidence="2" id="KW-1003">Cell membrane</keyword>
<dbReference type="GO" id="GO:0008360">
    <property type="term" value="P:regulation of cell shape"/>
    <property type="evidence" value="ECO:0007669"/>
    <property type="project" value="UniProtKB-KW"/>
</dbReference>
<dbReference type="GO" id="GO:0005886">
    <property type="term" value="C:plasma membrane"/>
    <property type="evidence" value="ECO:0007669"/>
    <property type="project" value="UniProtKB-SubCell"/>
</dbReference>
<evidence type="ECO:0000256" key="5">
    <source>
        <dbReference type="ARBA" id="ARBA00022989"/>
    </source>
</evidence>
<evidence type="ECO:0000313" key="8">
    <source>
        <dbReference type="EMBL" id="MPL63405.1"/>
    </source>
</evidence>
<evidence type="ECO:0000256" key="4">
    <source>
        <dbReference type="ARBA" id="ARBA00022960"/>
    </source>
</evidence>
<dbReference type="PIRSF" id="PIRSF037497">
    <property type="entry name" value="MreD_Clostridium/Treponema_prd"/>
    <property type="match status" value="1"/>
</dbReference>
<dbReference type="EMBL" id="VSSQ01000021">
    <property type="protein sequence ID" value="MPL63405.1"/>
    <property type="molecule type" value="Genomic_DNA"/>
</dbReference>